<dbReference type="FunFam" id="3.90.550.10:FF:000016">
    <property type="entry name" value="LARGE xylosyl- and glucuronyltransferase 2"/>
    <property type="match status" value="1"/>
</dbReference>
<dbReference type="PANTHER" id="PTHR12270">
    <property type="entry name" value="GLYCOSYLTRANSFERASE-RELATED"/>
    <property type="match status" value="1"/>
</dbReference>
<evidence type="ECO:0000256" key="6">
    <source>
        <dbReference type="ARBA" id="ARBA00022989"/>
    </source>
</evidence>
<keyword evidence="5" id="KW-0735">Signal-anchor</keyword>
<dbReference type="GO" id="GO:0000139">
    <property type="term" value="C:Golgi membrane"/>
    <property type="evidence" value="ECO:0007669"/>
    <property type="project" value="UniProtKB-SubCell"/>
</dbReference>
<evidence type="ECO:0000313" key="12">
    <source>
        <dbReference type="Proteomes" id="UP000694843"/>
    </source>
</evidence>
<dbReference type="SUPFAM" id="SSF53448">
    <property type="entry name" value="Nucleotide-diphospho-sugar transferases"/>
    <property type="match status" value="1"/>
</dbReference>
<dbReference type="InterPro" id="IPR029044">
    <property type="entry name" value="Nucleotide-diphossugar_trans"/>
</dbReference>
<gene>
    <name evidence="13" type="primary">LOC108665170</name>
</gene>
<dbReference type="FunFam" id="3.90.550.10:FF:000229">
    <property type="entry name" value="Glycosyltransferase-like protein LARGE"/>
    <property type="match status" value="1"/>
</dbReference>
<keyword evidence="12" id="KW-1185">Reference proteome</keyword>
<evidence type="ECO:0000256" key="4">
    <source>
        <dbReference type="ARBA" id="ARBA00022692"/>
    </source>
</evidence>
<dbReference type="OMA" id="EPYEVSW"/>
<evidence type="ECO:0000256" key="9">
    <source>
        <dbReference type="ARBA" id="ARBA00023180"/>
    </source>
</evidence>
<dbReference type="GO" id="GO:0035269">
    <property type="term" value="P:protein O-linked glycosylation via mannose"/>
    <property type="evidence" value="ECO:0007669"/>
    <property type="project" value="UniProtKB-ARBA"/>
</dbReference>
<feature type="compositionally biased region" description="Basic and acidic residues" evidence="10">
    <location>
        <begin position="508"/>
        <end position="520"/>
    </location>
</feature>
<evidence type="ECO:0000256" key="11">
    <source>
        <dbReference type="SAM" id="Phobius"/>
    </source>
</evidence>
<feature type="region of interest" description="Disordered" evidence="10">
    <location>
        <begin position="491"/>
        <end position="583"/>
    </location>
</feature>
<dbReference type="Pfam" id="PF01501">
    <property type="entry name" value="Glyco_transf_8"/>
    <property type="match status" value="1"/>
</dbReference>
<dbReference type="KEGG" id="hazt:108665170"/>
<sequence>MILVCRPQKFSIIGRHRDRVLSVRFVHTRRWCCGLLAGILLGAIFALLIIDHLDGYHDPSSLLGFSPREVRLVGRLRESEQQVQLLRKHLLVSQSELLNAWSTSAREQQDDDVSAAVLEEASSFDVTSDTLRTKLHPNGGKGRRRNNLDALGVPCKDNKGIVSKCKVLHIAIVCAGYNSSRSVVTLLKSVLFFRRNPLHFHFIVDDKARVVLHTLLSSWNIPHVSVSFHDIVPLTDLISWVPNKHYSALYGLVKLTLNKALPRSLDKVIVLDTDITVATDIAQLWSYFAKLKPQQLFGLGENQSDWYLGKLWKSHRPWPAVGRGYNTGVMLVRLGALRASNWTQMWRLAAERHLTTLLATQLADQDIINAVIKEHPEIAYKLPCQWNVQLSDNTRSETCYLEVADIKAIHWNSPQKLKVRNKHIEFFRSLHLTFLEYDGNLLRRELFGCNATAGKASQLQVQLSEDDDECYEFHRARRTNYRTHIFFVAPRTPDPAALPPASSRRSHGGSDGRAREDAGHGRGMINGFGDLDGNVGRGIGDDDGKDRRDSSIHDGKDGLDIGDHDSQDEHGGGEGENDAPQQTVDVTLVATLSMDRLQMVEQLLMHWAGPASLTLYLSDAEAQQFLAYTQTSEIIAGRSNVAYHVVYKEGNFYPVNFLRNVAMQQVETPFVFLTDIDFLPMFDLHAHLGRSLAALQATQGFHKTAYVVPAFETQRYRLTFPRSKAELLHGLDMGELFTFRYHIWTKGHAPTNFAKWRTATTPYRVQWEEDFEPYIVVHKDVPLYDTRFVGFGWNKVSHIMELHVLGYEFLVLPNAFIIHTPHAPSFDIAKFRTSPQYKFCVKVLKKEFMESLSRKYGNAES</sequence>
<dbReference type="Gene3D" id="3.90.550.10">
    <property type="entry name" value="Spore Coat Polysaccharide Biosynthesis Protein SpsA, Chain A"/>
    <property type="match status" value="1"/>
</dbReference>
<dbReference type="PANTHER" id="PTHR12270:SF25">
    <property type="entry name" value="GLYCOSYLTRANSFERASE-LIKE PROTEIN LARGE"/>
    <property type="match status" value="1"/>
</dbReference>
<dbReference type="InterPro" id="IPR002495">
    <property type="entry name" value="Glyco_trans_8"/>
</dbReference>
<keyword evidence="3" id="KW-0808">Transferase</keyword>
<accession>A0A8B7N0N0</accession>
<protein>
    <submittedName>
        <fullName evidence="13">Xylosyl- and glucuronyltransferase LARGE1-like</fullName>
    </submittedName>
</protein>
<name>A0A8B7N0N0_HYAAZ</name>
<evidence type="ECO:0000256" key="2">
    <source>
        <dbReference type="ARBA" id="ARBA00022676"/>
    </source>
</evidence>
<evidence type="ECO:0000256" key="3">
    <source>
        <dbReference type="ARBA" id="ARBA00022679"/>
    </source>
</evidence>
<comment type="subcellular location">
    <subcellularLocation>
        <location evidence="1">Golgi apparatus membrane</location>
        <topology evidence="1">Single-pass type II membrane protein</topology>
    </subcellularLocation>
</comment>
<dbReference type="GO" id="GO:0042285">
    <property type="term" value="F:xylosyltransferase activity"/>
    <property type="evidence" value="ECO:0007669"/>
    <property type="project" value="TreeGrafter"/>
</dbReference>
<dbReference type="Pfam" id="PF13896">
    <property type="entry name" value="Glyco_transf_49"/>
    <property type="match status" value="2"/>
</dbReference>
<dbReference type="AlphaFoldDB" id="A0A8B7N0N0"/>
<evidence type="ECO:0000256" key="8">
    <source>
        <dbReference type="ARBA" id="ARBA00023136"/>
    </source>
</evidence>
<keyword evidence="6 11" id="KW-1133">Transmembrane helix</keyword>
<keyword evidence="9" id="KW-0325">Glycoprotein</keyword>
<dbReference type="OrthoDB" id="411524at2759"/>
<evidence type="ECO:0000256" key="10">
    <source>
        <dbReference type="SAM" id="MobiDB-lite"/>
    </source>
</evidence>
<evidence type="ECO:0000256" key="1">
    <source>
        <dbReference type="ARBA" id="ARBA00004323"/>
    </source>
</evidence>
<dbReference type="GeneID" id="108665170"/>
<evidence type="ECO:0000256" key="5">
    <source>
        <dbReference type="ARBA" id="ARBA00022968"/>
    </source>
</evidence>
<keyword evidence="7" id="KW-0333">Golgi apparatus</keyword>
<reference evidence="13" key="1">
    <citation type="submission" date="2025-08" db="UniProtKB">
        <authorList>
            <consortium name="RefSeq"/>
        </authorList>
    </citation>
    <scope>IDENTIFICATION</scope>
    <source>
        <tissue evidence="13">Whole organism</tissue>
    </source>
</reference>
<dbReference type="CDD" id="cd06431">
    <property type="entry name" value="GT8_LARGE_C"/>
    <property type="match status" value="1"/>
</dbReference>
<feature type="compositionally biased region" description="Basic and acidic residues" evidence="10">
    <location>
        <begin position="539"/>
        <end position="573"/>
    </location>
</feature>
<dbReference type="InterPro" id="IPR051292">
    <property type="entry name" value="Xyl/GlcA_transferase"/>
</dbReference>
<evidence type="ECO:0000313" key="13">
    <source>
        <dbReference type="RefSeq" id="XP_018007387.1"/>
    </source>
</evidence>
<keyword evidence="4 11" id="KW-0812">Transmembrane</keyword>
<evidence type="ECO:0000256" key="7">
    <source>
        <dbReference type="ARBA" id="ARBA00023034"/>
    </source>
</evidence>
<dbReference type="GO" id="GO:0015020">
    <property type="term" value="F:glucuronosyltransferase activity"/>
    <property type="evidence" value="ECO:0007669"/>
    <property type="project" value="TreeGrafter"/>
</dbReference>
<keyword evidence="2" id="KW-0328">Glycosyltransferase</keyword>
<dbReference type="RefSeq" id="XP_018007387.1">
    <property type="nucleotide sequence ID" value="XM_018151898.1"/>
</dbReference>
<dbReference type="Proteomes" id="UP000694843">
    <property type="component" value="Unplaced"/>
</dbReference>
<organism evidence="12 13">
    <name type="scientific">Hyalella azteca</name>
    <name type="common">Amphipod</name>
    <dbReference type="NCBI Taxonomy" id="294128"/>
    <lineage>
        <taxon>Eukaryota</taxon>
        <taxon>Metazoa</taxon>
        <taxon>Ecdysozoa</taxon>
        <taxon>Arthropoda</taxon>
        <taxon>Crustacea</taxon>
        <taxon>Multicrustacea</taxon>
        <taxon>Malacostraca</taxon>
        <taxon>Eumalacostraca</taxon>
        <taxon>Peracarida</taxon>
        <taxon>Amphipoda</taxon>
        <taxon>Senticaudata</taxon>
        <taxon>Talitrida</taxon>
        <taxon>Talitroidea</taxon>
        <taxon>Hyalellidae</taxon>
        <taxon>Hyalella</taxon>
    </lineage>
</organism>
<proteinExistence type="predicted"/>
<feature type="transmembrane region" description="Helical" evidence="11">
    <location>
        <begin position="31"/>
        <end position="50"/>
    </location>
</feature>
<keyword evidence="8 11" id="KW-0472">Membrane</keyword>